<feature type="domain" description="Putative host cell surface-exposed lipoprotein Ltp-like HTH region" evidence="1">
    <location>
        <begin position="141"/>
        <end position="188"/>
    </location>
</feature>
<organism evidence="2 3">
    <name type="scientific">Carnobacterium divergens</name>
    <name type="common">Lactobacillus divergens</name>
    <dbReference type="NCBI Taxonomy" id="2748"/>
    <lineage>
        <taxon>Bacteria</taxon>
        <taxon>Bacillati</taxon>
        <taxon>Bacillota</taxon>
        <taxon>Bacilli</taxon>
        <taxon>Lactobacillales</taxon>
        <taxon>Carnobacteriaceae</taxon>
        <taxon>Carnobacterium</taxon>
    </lineage>
</organism>
<sequence>MNESSLANEQGTFSISYSLSKNKDKIIEIISSLDGKSSTKKTKITPSAEYLAAEKAEEDRLKKEADDKIAAESQAKAEKKAAQEAAENVPTEYKSALISAETYSKRMYMSRMGIYDQLTSEYGEKFSAEAGQYAIDNIKADWNANALKTAKNYQDNMAMSPEAIREQLTSEYGEKFTPEEADYAVTNLNN</sequence>
<comment type="caution">
    <text evidence="2">The sequence shown here is derived from an EMBL/GenBank/DDBJ whole genome shotgun (WGS) entry which is preliminary data.</text>
</comment>
<reference evidence="2 3" key="1">
    <citation type="journal article" date="2018" name="Int. J. Food Microbiol.">
        <title>Growth of Carnobacterium spp. isolated from chilled vacuum-packaged meat under relevant acidic conditions.</title>
        <authorList>
            <person name="Zhang P."/>
            <person name="Badoni M."/>
            <person name="Ganzle M."/>
            <person name="Yang X."/>
        </authorList>
    </citation>
    <scope>NUCLEOTIDE SEQUENCE [LARGE SCALE GENOMIC DNA]</scope>
    <source>
        <strain evidence="2 3">B2</strain>
    </source>
</reference>
<dbReference type="AlphaFoldDB" id="A0A7Z8G3E2"/>
<gene>
    <name evidence="2" type="ORF">CKN69_11870</name>
</gene>
<dbReference type="InterPro" id="IPR036388">
    <property type="entry name" value="WH-like_DNA-bd_sf"/>
</dbReference>
<proteinExistence type="predicted"/>
<dbReference type="InterPro" id="IPR011434">
    <property type="entry name" value="Ltp-like_HTH"/>
</dbReference>
<protein>
    <recommendedName>
        <fullName evidence="1">Putative host cell surface-exposed lipoprotein Ltp-like HTH region domain-containing protein</fullName>
    </recommendedName>
</protein>
<feature type="domain" description="Putative host cell surface-exposed lipoprotein Ltp-like HTH region" evidence="1">
    <location>
        <begin position="92"/>
        <end position="138"/>
    </location>
</feature>
<evidence type="ECO:0000313" key="3">
    <source>
        <dbReference type="Proteomes" id="UP000297938"/>
    </source>
</evidence>
<dbReference type="EMBL" id="NRPP01000018">
    <property type="protein sequence ID" value="TFJ23840.1"/>
    <property type="molecule type" value="Genomic_DNA"/>
</dbReference>
<evidence type="ECO:0000313" key="2">
    <source>
        <dbReference type="EMBL" id="TFJ23840.1"/>
    </source>
</evidence>
<dbReference type="Proteomes" id="UP000297938">
    <property type="component" value="Unassembled WGS sequence"/>
</dbReference>
<dbReference type="Pfam" id="PF07553">
    <property type="entry name" value="Lipoprotein_Ltp"/>
    <property type="match status" value="2"/>
</dbReference>
<dbReference type="Gene3D" id="1.10.10.10">
    <property type="entry name" value="Winged helix-like DNA-binding domain superfamily/Winged helix DNA-binding domain"/>
    <property type="match status" value="2"/>
</dbReference>
<accession>A0A7Z8G3E2</accession>
<name>A0A7Z8G3E2_CARDV</name>
<evidence type="ECO:0000259" key="1">
    <source>
        <dbReference type="Pfam" id="PF07553"/>
    </source>
</evidence>